<reference evidence="3 4" key="1">
    <citation type="submission" date="2024-08" db="EMBL/GenBank/DDBJ databases">
        <title>Whole-genome sequencing of halo(alkali)philic microorganisms from hypersaline lakes.</title>
        <authorList>
            <person name="Sorokin D.Y."/>
            <person name="Merkel A.Y."/>
            <person name="Messina E."/>
            <person name="Yakimov M."/>
        </authorList>
    </citation>
    <scope>NUCLEOTIDE SEQUENCE [LARGE SCALE GENOMIC DNA]</scope>
    <source>
        <strain evidence="3 4">AB-hyl4</strain>
    </source>
</reference>
<dbReference type="EC" id="2.3.-.-" evidence="3"/>
<protein>
    <submittedName>
        <fullName evidence="3">GNAT family N-acetyltransferase</fullName>
        <ecNumber evidence="3">2.3.-.-</ecNumber>
    </submittedName>
</protein>
<evidence type="ECO:0000256" key="1">
    <source>
        <dbReference type="SAM" id="MobiDB-lite"/>
    </source>
</evidence>
<feature type="domain" description="N-acetyltransferase" evidence="2">
    <location>
        <begin position="17"/>
        <end position="220"/>
    </location>
</feature>
<dbReference type="Gene3D" id="3.40.630.30">
    <property type="match status" value="1"/>
</dbReference>
<accession>A0ABV4U8G9</accession>
<dbReference type="GO" id="GO:0016746">
    <property type="term" value="F:acyltransferase activity"/>
    <property type="evidence" value="ECO:0007669"/>
    <property type="project" value="UniProtKB-KW"/>
</dbReference>
<keyword evidence="4" id="KW-1185">Reference proteome</keyword>
<dbReference type="Proteomes" id="UP001575105">
    <property type="component" value="Unassembled WGS sequence"/>
</dbReference>
<comment type="caution">
    <text evidence="3">The sequence shown here is derived from an EMBL/GenBank/DDBJ whole genome shotgun (WGS) entry which is preliminary data.</text>
</comment>
<keyword evidence="3" id="KW-0808">Transferase</keyword>
<gene>
    <name evidence="3" type="ORF">ACERK3_16555</name>
</gene>
<evidence type="ECO:0000313" key="3">
    <source>
        <dbReference type="EMBL" id="MFA9479896.1"/>
    </source>
</evidence>
<dbReference type="EMBL" id="JBGUBD010000013">
    <property type="protein sequence ID" value="MFA9479896.1"/>
    <property type="molecule type" value="Genomic_DNA"/>
</dbReference>
<keyword evidence="3" id="KW-0012">Acyltransferase</keyword>
<dbReference type="SUPFAM" id="SSF55729">
    <property type="entry name" value="Acyl-CoA N-acyltransferases (Nat)"/>
    <property type="match status" value="1"/>
</dbReference>
<evidence type="ECO:0000313" key="4">
    <source>
        <dbReference type="Proteomes" id="UP001575105"/>
    </source>
</evidence>
<organism evidence="3 4">
    <name type="scientific">Natronomicrosphaera hydrolytica</name>
    <dbReference type="NCBI Taxonomy" id="3242702"/>
    <lineage>
        <taxon>Bacteria</taxon>
        <taxon>Pseudomonadati</taxon>
        <taxon>Planctomycetota</taxon>
        <taxon>Phycisphaerae</taxon>
        <taxon>Phycisphaerales</taxon>
        <taxon>Phycisphaeraceae</taxon>
        <taxon>Natronomicrosphaera</taxon>
    </lineage>
</organism>
<dbReference type="InterPro" id="IPR016181">
    <property type="entry name" value="Acyl_CoA_acyltransferase"/>
</dbReference>
<dbReference type="CDD" id="cd04301">
    <property type="entry name" value="NAT_SF"/>
    <property type="match status" value="1"/>
</dbReference>
<dbReference type="RefSeq" id="WP_425346822.1">
    <property type="nucleotide sequence ID" value="NZ_JBGUBD010000013.1"/>
</dbReference>
<proteinExistence type="predicted"/>
<dbReference type="PROSITE" id="PS51186">
    <property type="entry name" value="GNAT"/>
    <property type="match status" value="1"/>
</dbReference>
<feature type="compositionally biased region" description="Basic and acidic residues" evidence="1">
    <location>
        <begin position="227"/>
        <end position="239"/>
    </location>
</feature>
<dbReference type="Pfam" id="PF00583">
    <property type="entry name" value="Acetyltransf_1"/>
    <property type="match status" value="1"/>
</dbReference>
<evidence type="ECO:0000259" key="2">
    <source>
        <dbReference type="PROSITE" id="PS51186"/>
    </source>
</evidence>
<sequence>MCTDINLSTVNANHPHVTVRNTRSEDIEPIVAMSRLVYGQKRKQRWLPEELLSHLRVFPQGQLVAVDRDSGAVVGMAASLILLWDDYETSDTWMDFTGGGTFDTHDPEGRTLYGAEVMVHPDHQGKGIGKALYAARRELCRVLGLRRIRAGARLRGYHGHADELTPRHYVAKVMSGELGDPTLSFQLKQGFKVLAVVSDYLDDDEDSLGYAALIEWINPEVARPEDIAGQGKKFERQLQDDTAGSDI</sequence>
<dbReference type="InterPro" id="IPR000182">
    <property type="entry name" value="GNAT_dom"/>
</dbReference>
<name>A0ABV4U8G9_9BACT</name>
<feature type="region of interest" description="Disordered" evidence="1">
    <location>
        <begin position="227"/>
        <end position="247"/>
    </location>
</feature>